<protein>
    <recommendedName>
        <fullName evidence="5">SEA domain-containing protein</fullName>
    </recommendedName>
</protein>
<feature type="chain" id="PRO_5012090477" description="SEA domain-containing protein" evidence="2">
    <location>
        <begin position="16"/>
        <end position="229"/>
    </location>
</feature>
<dbReference type="AlphaFoldDB" id="E4WXL4"/>
<gene>
    <name evidence="3" type="ORF">GSOID_T00011650001</name>
</gene>
<reference evidence="3" key="1">
    <citation type="journal article" date="2010" name="Science">
        <title>Plasticity of animal genome architecture unmasked by rapid evolution of a pelagic tunicate.</title>
        <authorList>
            <person name="Denoeud F."/>
            <person name="Henriet S."/>
            <person name="Mungpakdee S."/>
            <person name="Aury J.M."/>
            <person name="Da Silva C."/>
            <person name="Brinkmann H."/>
            <person name="Mikhaleva J."/>
            <person name="Olsen L.C."/>
            <person name="Jubin C."/>
            <person name="Canestro C."/>
            <person name="Bouquet J.M."/>
            <person name="Danks G."/>
            <person name="Poulain J."/>
            <person name="Campsteijn C."/>
            <person name="Adamski M."/>
            <person name="Cross I."/>
            <person name="Yadetie F."/>
            <person name="Muffato M."/>
            <person name="Louis A."/>
            <person name="Butcher S."/>
            <person name="Tsagkogeorga G."/>
            <person name="Konrad A."/>
            <person name="Singh S."/>
            <person name="Jensen M.F."/>
            <person name="Cong E.H."/>
            <person name="Eikeseth-Otteraa H."/>
            <person name="Noel B."/>
            <person name="Anthouard V."/>
            <person name="Porcel B.M."/>
            <person name="Kachouri-Lafond R."/>
            <person name="Nishino A."/>
            <person name="Ugolini M."/>
            <person name="Chourrout P."/>
            <person name="Nishida H."/>
            <person name="Aasland R."/>
            <person name="Huzurbazar S."/>
            <person name="Westhof E."/>
            <person name="Delsuc F."/>
            <person name="Lehrach H."/>
            <person name="Reinhardt R."/>
            <person name="Weissenbach J."/>
            <person name="Roy S.W."/>
            <person name="Artiguenave F."/>
            <person name="Postlethwait J.H."/>
            <person name="Manak J.R."/>
            <person name="Thompson E.M."/>
            <person name="Jaillon O."/>
            <person name="Du Pasquier L."/>
            <person name="Boudinot P."/>
            <person name="Liberles D.A."/>
            <person name="Volff J.N."/>
            <person name="Philippe H."/>
            <person name="Lenhard B."/>
            <person name="Roest Crollius H."/>
            <person name="Wincker P."/>
            <person name="Chourrout D."/>
        </authorList>
    </citation>
    <scope>NUCLEOTIDE SEQUENCE [LARGE SCALE GENOMIC DNA]</scope>
</reference>
<dbReference type="Proteomes" id="UP000001307">
    <property type="component" value="Unassembled WGS sequence"/>
</dbReference>
<evidence type="ECO:0000313" key="4">
    <source>
        <dbReference type="Proteomes" id="UP000001307"/>
    </source>
</evidence>
<evidence type="ECO:0000256" key="2">
    <source>
        <dbReference type="SAM" id="SignalP"/>
    </source>
</evidence>
<organism evidence="3">
    <name type="scientific">Oikopleura dioica</name>
    <name type="common">Tunicate</name>
    <dbReference type="NCBI Taxonomy" id="34765"/>
    <lineage>
        <taxon>Eukaryota</taxon>
        <taxon>Metazoa</taxon>
        <taxon>Chordata</taxon>
        <taxon>Tunicata</taxon>
        <taxon>Appendicularia</taxon>
        <taxon>Copelata</taxon>
        <taxon>Oikopleuridae</taxon>
        <taxon>Oikopleura</taxon>
    </lineage>
</organism>
<keyword evidence="1" id="KW-0175">Coiled coil</keyword>
<name>E4WXL4_OIKDI</name>
<evidence type="ECO:0000313" key="3">
    <source>
        <dbReference type="EMBL" id="CBY22106.1"/>
    </source>
</evidence>
<proteinExistence type="predicted"/>
<evidence type="ECO:0008006" key="5">
    <source>
        <dbReference type="Google" id="ProtNLM"/>
    </source>
</evidence>
<dbReference type="InParanoid" id="E4WXL4"/>
<keyword evidence="2" id="KW-0732">Signal</keyword>
<dbReference type="EMBL" id="FN653018">
    <property type="protein sequence ID" value="CBY22106.1"/>
    <property type="molecule type" value="Genomic_DNA"/>
</dbReference>
<feature type="signal peptide" evidence="2">
    <location>
        <begin position="1"/>
        <end position="15"/>
    </location>
</feature>
<accession>E4WXL4</accession>
<feature type="coiled-coil region" evidence="1">
    <location>
        <begin position="82"/>
        <end position="109"/>
    </location>
</feature>
<keyword evidence="4" id="KW-1185">Reference proteome</keyword>
<sequence length="229" mass="26416">MNILILIACLKIIAASDYQVVEIEETWDGRRVLKRRVRQADEDEEGSGSVEPPPSVSRLDVLIRVEMNTKISFSQTLRNKESDEYKTKKAELLEELKIKLENIASIENAELQFEQIDIDFEETSGELRQSTGQTMKAVITVPYQLEYSEFLNEDQEQTIEDDLRETTITTLSSMLDEGLSEDSLLQSDPDFRFSSTRQSFDLTRWNHARLSFSFYNATLLLFISLKLLL</sequence>
<evidence type="ECO:0000256" key="1">
    <source>
        <dbReference type="SAM" id="Coils"/>
    </source>
</evidence>